<reference evidence="12" key="1">
    <citation type="submission" date="2025-08" db="UniProtKB">
        <authorList>
            <consortium name="RefSeq"/>
        </authorList>
    </citation>
    <scope>IDENTIFICATION</scope>
    <source>
        <strain evidence="12">Quisiro</strain>
        <tissue evidence="12">Liver</tissue>
    </source>
</reference>
<evidence type="ECO:0000313" key="12">
    <source>
        <dbReference type="RefSeq" id="XP_013882502.1"/>
    </source>
</evidence>
<evidence type="ECO:0000256" key="4">
    <source>
        <dbReference type="ARBA" id="ARBA00022427"/>
    </source>
</evidence>
<comment type="subcellular location">
    <subcellularLocation>
        <location evidence="2">Cell junction</location>
        <location evidence="2">Tight junction</location>
    </subcellularLocation>
    <subcellularLocation>
        <location evidence="3">Cytoplasm</location>
    </subcellularLocation>
    <subcellularLocation>
        <location evidence="1">Nucleus</location>
    </subcellularLocation>
</comment>
<protein>
    <submittedName>
        <fullName evidence="12">E3 ubiquitin-protein ligase HECW2</fullName>
    </submittedName>
</protein>
<feature type="compositionally biased region" description="Low complexity" evidence="9">
    <location>
        <begin position="64"/>
        <end position="77"/>
    </location>
</feature>
<dbReference type="GO" id="GO:0005923">
    <property type="term" value="C:bicellular tight junction"/>
    <property type="evidence" value="ECO:0007669"/>
    <property type="project" value="UniProtKB-SubCell"/>
</dbReference>
<dbReference type="PANTHER" id="PTHR17616:SF8">
    <property type="entry name" value="TRANSCRIPTIONAL COACTIVATOR YORKIE"/>
    <property type="match status" value="1"/>
</dbReference>
<dbReference type="Pfam" id="PF18436">
    <property type="entry name" value="HECW1_helix"/>
    <property type="match status" value="1"/>
</dbReference>
<dbReference type="InterPro" id="IPR036020">
    <property type="entry name" value="WW_dom_sf"/>
</dbReference>
<dbReference type="InParanoid" id="A0A2I4CR89"/>
<evidence type="ECO:0000256" key="8">
    <source>
        <dbReference type="ARBA" id="ARBA00023242"/>
    </source>
</evidence>
<dbReference type="GO" id="GO:0003713">
    <property type="term" value="F:transcription coactivator activity"/>
    <property type="evidence" value="ECO:0007669"/>
    <property type="project" value="TreeGrafter"/>
</dbReference>
<dbReference type="InterPro" id="IPR040524">
    <property type="entry name" value="HECW1_helix"/>
</dbReference>
<dbReference type="PANTHER" id="PTHR17616">
    <property type="entry name" value="YES-ASSOCIATED PROTEIN YAP1 FAMILY MEMBER"/>
    <property type="match status" value="1"/>
</dbReference>
<keyword evidence="4" id="KW-0965">Cell junction</keyword>
<dbReference type="Pfam" id="PF00397">
    <property type="entry name" value="WW"/>
    <property type="match status" value="1"/>
</dbReference>
<dbReference type="PROSITE" id="PS01159">
    <property type="entry name" value="WW_DOMAIN_1"/>
    <property type="match status" value="1"/>
</dbReference>
<evidence type="ECO:0000313" key="11">
    <source>
        <dbReference type="Proteomes" id="UP000192220"/>
    </source>
</evidence>
<feature type="compositionally biased region" description="Basic residues" evidence="9">
    <location>
        <begin position="79"/>
        <end position="88"/>
    </location>
</feature>
<dbReference type="FunFam" id="2.20.70.10:FF:000007">
    <property type="entry name" value="E3 ubiquitin-protein ligase HECW2 isoform X1"/>
    <property type="match status" value="1"/>
</dbReference>
<keyword evidence="6" id="KW-0597">Phosphoprotein</keyword>
<evidence type="ECO:0000256" key="5">
    <source>
        <dbReference type="ARBA" id="ARBA00022490"/>
    </source>
</evidence>
<dbReference type="SMART" id="SM00456">
    <property type="entry name" value="WW"/>
    <property type="match status" value="1"/>
</dbReference>
<dbReference type="STRING" id="52670.A0A2I4CR89"/>
<dbReference type="InterPro" id="IPR001202">
    <property type="entry name" value="WW_dom"/>
</dbReference>
<dbReference type="PROSITE" id="PS50020">
    <property type="entry name" value="WW_DOMAIN_2"/>
    <property type="match status" value="1"/>
</dbReference>
<dbReference type="Proteomes" id="UP000192220">
    <property type="component" value="Unplaced"/>
</dbReference>
<dbReference type="InterPro" id="IPR051583">
    <property type="entry name" value="YAP1"/>
</dbReference>
<dbReference type="OrthoDB" id="423283at2759"/>
<feature type="domain" description="WW" evidence="10">
    <location>
        <begin position="33"/>
        <end position="66"/>
    </location>
</feature>
<evidence type="ECO:0000256" key="6">
    <source>
        <dbReference type="ARBA" id="ARBA00022553"/>
    </source>
</evidence>
<dbReference type="GO" id="GO:0005737">
    <property type="term" value="C:cytoplasm"/>
    <property type="evidence" value="ECO:0007669"/>
    <property type="project" value="UniProtKB-SubCell"/>
</dbReference>
<dbReference type="KEGG" id="alim:106531249"/>
<dbReference type="RefSeq" id="XP_013882502.1">
    <property type="nucleotide sequence ID" value="XM_014027048.1"/>
</dbReference>
<dbReference type="Gene3D" id="2.20.70.10">
    <property type="match status" value="1"/>
</dbReference>
<gene>
    <name evidence="12" type="primary">LOC106531249</name>
</gene>
<keyword evidence="8" id="KW-0539">Nucleus</keyword>
<organism evidence="11 12">
    <name type="scientific">Austrofundulus limnaeus</name>
    <name type="common">Annual killifish</name>
    <dbReference type="NCBI Taxonomy" id="52670"/>
    <lineage>
        <taxon>Eukaryota</taxon>
        <taxon>Metazoa</taxon>
        <taxon>Chordata</taxon>
        <taxon>Craniata</taxon>
        <taxon>Vertebrata</taxon>
        <taxon>Euteleostomi</taxon>
        <taxon>Actinopterygii</taxon>
        <taxon>Neopterygii</taxon>
        <taxon>Teleostei</taxon>
        <taxon>Neoteleostei</taxon>
        <taxon>Acanthomorphata</taxon>
        <taxon>Ovalentaria</taxon>
        <taxon>Atherinomorphae</taxon>
        <taxon>Cyprinodontiformes</taxon>
        <taxon>Rivulidae</taxon>
        <taxon>Austrofundulus</taxon>
    </lineage>
</organism>
<dbReference type="AlphaFoldDB" id="A0A2I4CR89"/>
<keyword evidence="7" id="KW-0677">Repeat</keyword>
<dbReference type="GO" id="GO:0005634">
    <property type="term" value="C:nucleus"/>
    <property type="evidence" value="ECO:0007669"/>
    <property type="project" value="UniProtKB-SubCell"/>
</dbReference>
<dbReference type="GeneID" id="106531249"/>
<dbReference type="GO" id="GO:0035329">
    <property type="term" value="P:hippo signaling"/>
    <property type="evidence" value="ECO:0007669"/>
    <property type="project" value="TreeGrafter"/>
</dbReference>
<evidence type="ECO:0000259" key="10">
    <source>
        <dbReference type="PROSITE" id="PS50020"/>
    </source>
</evidence>
<evidence type="ECO:0000256" key="3">
    <source>
        <dbReference type="ARBA" id="ARBA00004496"/>
    </source>
</evidence>
<accession>A0A2I4CR89</accession>
<dbReference type="GO" id="GO:0045944">
    <property type="term" value="P:positive regulation of transcription by RNA polymerase II"/>
    <property type="evidence" value="ECO:0007669"/>
    <property type="project" value="TreeGrafter"/>
</dbReference>
<proteinExistence type="predicted"/>
<evidence type="ECO:0000256" key="2">
    <source>
        <dbReference type="ARBA" id="ARBA00004435"/>
    </source>
</evidence>
<evidence type="ECO:0000256" key="7">
    <source>
        <dbReference type="ARBA" id="ARBA00022737"/>
    </source>
</evidence>
<evidence type="ECO:0000256" key="9">
    <source>
        <dbReference type="SAM" id="MobiDB-lite"/>
    </source>
</evidence>
<name>A0A2I4CR89_AUSLI</name>
<feature type="region of interest" description="Disordered" evidence="9">
    <location>
        <begin position="62"/>
        <end position="114"/>
    </location>
</feature>
<dbReference type="CDD" id="cd00201">
    <property type="entry name" value="WW"/>
    <property type="match status" value="1"/>
</dbReference>
<keyword evidence="4" id="KW-0796">Tight junction</keyword>
<evidence type="ECO:0000256" key="1">
    <source>
        <dbReference type="ARBA" id="ARBA00004123"/>
    </source>
</evidence>
<dbReference type="SUPFAM" id="SSF51045">
    <property type="entry name" value="WW domain"/>
    <property type="match status" value="1"/>
</dbReference>
<keyword evidence="11" id="KW-1185">Reference proteome</keyword>
<sequence length="188" mass="21806">MISKVRRDAHHFERYQHNRDLVGFLNLFANKQLELPRGWEMKHDHSGKPFFVDHNSRATTFIDPRLPLQSSRPPSLLTHRQHLTRQRSHSAGEVSPRPRHPGPPVLPRPANTFSSTNRAQYQEVVPVAYNDKIVAFLRQPNIFEILQERQSDFSRNHLLREKVQLIRTDGVSGLTRLSGDADLVMLLR</sequence>
<keyword evidence="5" id="KW-0963">Cytoplasm</keyword>